<feature type="binding site" evidence="7">
    <location>
        <position position="182"/>
    </location>
    <ligand>
        <name>urate</name>
        <dbReference type="ChEBI" id="CHEBI:17775"/>
    </ligand>
</feature>
<reference evidence="9" key="1">
    <citation type="journal article" date="2020" name="Nat. Commun.">
        <title>Large-scale genome sequencing of mycorrhizal fungi provides insights into the early evolution of symbiotic traits.</title>
        <authorList>
            <person name="Miyauchi S."/>
            <person name="Kiss E."/>
            <person name="Kuo A."/>
            <person name="Drula E."/>
            <person name="Kohler A."/>
            <person name="Sanchez-Garcia M."/>
            <person name="Morin E."/>
            <person name="Andreopoulos B."/>
            <person name="Barry K.W."/>
            <person name="Bonito G."/>
            <person name="Buee M."/>
            <person name="Carver A."/>
            <person name="Chen C."/>
            <person name="Cichocki N."/>
            <person name="Clum A."/>
            <person name="Culley D."/>
            <person name="Crous P.W."/>
            <person name="Fauchery L."/>
            <person name="Girlanda M."/>
            <person name="Hayes R.D."/>
            <person name="Keri Z."/>
            <person name="LaButti K."/>
            <person name="Lipzen A."/>
            <person name="Lombard V."/>
            <person name="Magnuson J."/>
            <person name="Maillard F."/>
            <person name="Murat C."/>
            <person name="Nolan M."/>
            <person name="Ohm R.A."/>
            <person name="Pangilinan J."/>
            <person name="Pereira M.F."/>
            <person name="Perotto S."/>
            <person name="Peter M."/>
            <person name="Pfister S."/>
            <person name="Riley R."/>
            <person name="Sitrit Y."/>
            <person name="Stielow J.B."/>
            <person name="Szollosi G."/>
            <person name="Zifcakova L."/>
            <person name="Stursova M."/>
            <person name="Spatafora J.W."/>
            <person name="Tedersoo L."/>
            <person name="Vaario L.M."/>
            <person name="Yamada A."/>
            <person name="Yan M."/>
            <person name="Wang P."/>
            <person name="Xu J."/>
            <person name="Bruns T."/>
            <person name="Baldrian P."/>
            <person name="Vilgalys R."/>
            <person name="Dunand C."/>
            <person name="Henrissat B."/>
            <person name="Grigoriev I.V."/>
            <person name="Hibbett D."/>
            <person name="Nagy L.G."/>
            <person name="Martin F.M."/>
        </authorList>
    </citation>
    <scope>NUCLEOTIDE SEQUENCE</scope>
    <source>
        <strain evidence="9">UP504</strain>
    </source>
</reference>
<dbReference type="PRINTS" id="PR00093">
    <property type="entry name" value="URICASE"/>
</dbReference>
<comment type="caution">
    <text evidence="9">The sequence shown here is derived from an EMBL/GenBank/DDBJ whole genome shotgun (WGS) entry which is preliminary data.</text>
</comment>
<feature type="binding site" evidence="7">
    <location>
        <position position="264"/>
    </location>
    <ligand>
        <name>urate</name>
        <dbReference type="ChEBI" id="CHEBI:17775"/>
    </ligand>
</feature>
<keyword evidence="10" id="KW-1185">Reference proteome</keyword>
<evidence type="ECO:0000256" key="5">
    <source>
        <dbReference type="PIRNR" id="PIRNR000241"/>
    </source>
</evidence>
<feature type="binding site" evidence="7">
    <location>
        <position position="182"/>
    </location>
    <ligand>
        <name>5-hydroxyisourate</name>
        <dbReference type="ChEBI" id="CHEBI:18072"/>
    </ligand>
</feature>
<comment type="similarity">
    <text evidence="2 5 8">Belongs to the uricase family.</text>
</comment>
<dbReference type="InterPro" id="IPR019842">
    <property type="entry name" value="Uricase_CS"/>
</dbReference>
<evidence type="ECO:0000313" key="10">
    <source>
        <dbReference type="Proteomes" id="UP000886523"/>
    </source>
</evidence>
<dbReference type="GO" id="GO:0019628">
    <property type="term" value="P:urate catabolic process"/>
    <property type="evidence" value="ECO:0007669"/>
    <property type="project" value="TreeGrafter"/>
</dbReference>
<name>A0A9P6ASN1_9AGAM</name>
<proteinExistence type="inferred from homology"/>
<dbReference type="EC" id="1.7.3.3" evidence="5 8"/>
<feature type="binding site" evidence="7">
    <location>
        <position position="56"/>
    </location>
    <ligand>
        <name>urate</name>
        <dbReference type="ChEBI" id="CHEBI:17775"/>
    </ligand>
</feature>
<dbReference type="PANTHER" id="PTHR42874">
    <property type="entry name" value="URICASE"/>
    <property type="match status" value="1"/>
</dbReference>
<feature type="active site" description="Charge relay system" evidence="6">
    <location>
        <position position="266"/>
    </location>
</feature>
<dbReference type="Pfam" id="PF01014">
    <property type="entry name" value="Uricase"/>
    <property type="match status" value="2"/>
</dbReference>
<gene>
    <name evidence="9" type="ORF">BS47DRAFT_1471192</name>
</gene>
<evidence type="ECO:0000256" key="2">
    <source>
        <dbReference type="ARBA" id="ARBA00009760"/>
    </source>
</evidence>
<feature type="active site" description="Charge relay system" evidence="6">
    <location>
        <position position="11"/>
    </location>
</feature>
<comment type="pathway">
    <text evidence="1 5">Purine metabolism; urate degradation; (S)-allantoin from urate: step 1/3.</text>
</comment>
<feature type="binding site" evidence="7">
    <location>
        <position position="56"/>
    </location>
    <ligand>
        <name>O2</name>
        <dbReference type="ChEBI" id="CHEBI:15379"/>
    </ligand>
</feature>
<evidence type="ECO:0000256" key="6">
    <source>
        <dbReference type="PIRSR" id="PIRSR000241-1"/>
    </source>
</evidence>
<feature type="binding site" evidence="7">
    <location>
        <position position="57"/>
    </location>
    <ligand>
        <name>5-hydroxyisourate</name>
        <dbReference type="ChEBI" id="CHEBI:18072"/>
    </ligand>
</feature>
<dbReference type="SUPFAM" id="SSF55620">
    <property type="entry name" value="Tetrahydrobiopterin biosynthesis enzymes-like"/>
    <property type="match status" value="2"/>
</dbReference>
<dbReference type="Gene3D" id="3.10.270.10">
    <property type="entry name" value="Urate Oxidase"/>
    <property type="match status" value="1"/>
</dbReference>
<dbReference type="InterPro" id="IPR002042">
    <property type="entry name" value="Uricase"/>
</dbReference>
<dbReference type="GO" id="GO:0005777">
    <property type="term" value="C:peroxisome"/>
    <property type="evidence" value="ECO:0007669"/>
    <property type="project" value="UniProtKB-SubCell"/>
</dbReference>
<feature type="binding site" evidence="7">
    <location>
        <position position="165"/>
    </location>
    <ligand>
        <name>urate</name>
        <dbReference type="ChEBI" id="CHEBI:17775"/>
    </ligand>
</feature>
<feature type="binding site" evidence="7">
    <location>
        <position position="264"/>
    </location>
    <ligand>
        <name>5-hydroxyisourate</name>
        <dbReference type="ChEBI" id="CHEBI:18072"/>
    </ligand>
</feature>
<accession>A0A9P6ASN1</accession>
<organism evidence="9 10">
    <name type="scientific">Hydnum rufescens UP504</name>
    <dbReference type="NCBI Taxonomy" id="1448309"/>
    <lineage>
        <taxon>Eukaryota</taxon>
        <taxon>Fungi</taxon>
        <taxon>Dikarya</taxon>
        <taxon>Basidiomycota</taxon>
        <taxon>Agaricomycotina</taxon>
        <taxon>Agaricomycetes</taxon>
        <taxon>Cantharellales</taxon>
        <taxon>Hydnaceae</taxon>
        <taxon>Hydnum</taxon>
    </lineage>
</organism>
<dbReference type="GO" id="GO:0004846">
    <property type="term" value="F:urate oxidase activity"/>
    <property type="evidence" value="ECO:0007669"/>
    <property type="project" value="UniProtKB-EC"/>
</dbReference>
<dbReference type="AlphaFoldDB" id="A0A9P6ASN1"/>
<evidence type="ECO:0000256" key="3">
    <source>
        <dbReference type="ARBA" id="ARBA00022631"/>
    </source>
</evidence>
<evidence type="ECO:0000256" key="4">
    <source>
        <dbReference type="ARBA" id="ARBA00023002"/>
    </source>
</evidence>
<dbReference type="OrthoDB" id="9992118at2759"/>
<dbReference type="PROSITE" id="PS00366">
    <property type="entry name" value="URICASE"/>
    <property type="match status" value="1"/>
</dbReference>
<feature type="binding site" evidence="7">
    <location>
        <position position="57"/>
    </location>
    <ligand>
        <name>urate</name>
        <dbReference type="ChEBI" id="CHEBI:17775"/>
    </ligand>
</feature>
<protein>
    <recommendedName>
        <fullName evidence="5 8">Uricase</fullName>
        <ecNumber evidence="5 8">1.7.3.3</ecNumber>
    </recommendedName>
    <alternativeName>
        <fullName evidence="5">Urate oxidase</fullName>
    </alternativeName>
</protein>
<comment type="subcellular location">
    <subcellularLocation>
        <location evidence="5">Peroxisome</location>
    </subcellularLocation>
</comment>
<evidence type="ECO:0000256" key="8">
    <source>
        <dbReference type="RuleBase" id="RU004455"/>
    </source>
</evidence>
<feature type="binding site" evidence="7">
    <location>
        <position position="237"/>
    </location>
    <ligand>
        <name>5-hydroxyisourate</name>
        <dbReference type="ChEBI" id="CHEBI:18072"/>
    </ligand>
</feature>
<dbReference type="GO" id="GO:0006145">
    <property type="term" value="P:purine nucleobase catabolic process"/>
    <property type="evidence" value="ECO:0007669"/>
    <property type="project" value="TreeGrafter"/>
</dbReference>
<feature type="binding site" evidence="7">
    <location>
        <position position="264"/>
    </location>
    <ligand>
        <name>O2</name>
        <dbReference type="ChEBI" id="CHEBI:15379"/>
    </ligand>
</feature>
<comment type="function">
    <text evidence="5 8">Catalyzes the oxidation of uric acid to 5-hydroxyisourate, which is further processed to form (S)-allantoin.</text>
</comment>
<evidence type="ECO:0000256" key="1">
    <source>
        <dbReference type="ARBA" id="ARBA00004831"/>
    </source>
</evidence>
<dbReference type="Proteomes" id="UP000886523">
    <property type="component" value="Unassembled WGS sequence"/>
</dbReference>
<dbReference type="NCBIfam" id="TIGR03383">
    <property type="entry name" value="urate_oxi"/>
    <property type="match status" value="1"/>
</dbReference>
<dbReference type="PIRSF" id="PIRSF000241">
    <property type="entry name" value="Urate_oxidase"/>
    <property type="match status" value="1"/>
</dbReference>
<feature type="binding site" evidence="7">
    <location>
        <position position="165"/>
    </location>
    <ligand>
        <name>5-hydroxyisourate</name>
        <dbReference type="ChEBI" id="CHEBI:18072"/>
    </ligand>
</feature>
<dbReference type="PANTHER" id="PTHR42874:SF1">
    <property type="entry name" value="URICASE"/>
    <property type="match status" value="1"/>
</dbReference>
<comment type="catalytic activity">
    <reaction evidence="5 8">
        <text>urate + O2 + H2O = 5-hydroxyisourate + H2O2</text>
        <dbReference type="Rhea" id="RHEA:21368"/>
        <dbReference type="ChEBI" id="CHEBI:15377"/>
        <dbReference type="ChEBI" id="CHEBI:15379"/>
        <dbReference type="ChEBI" id="CHEBI:16240"/>
        <dbReference type="ChEBI" id="CHEBI:17775"/>
        <dbReference type="ChEBI" id="CHEBI:18072"/>
        <dbReference type="EC" id="1.7.3.3"/>
    </reaction>
</comment>
<evidence type="ECO:0000256" key="7">
    <source>
        <dbReference type="PIRSR" id="PIRSR000241-2"/>
    </source>
</evidence>
<feature type="binding site" evidence="7">
    <location>
        <position position="238"/>
    </location>
    <ligand>
        <name>5-hydroxyisourate</name>
        <dbReference type="ChEBI" id="CHEBI:18072"/>
    </ligand>
</feature>
<keyword evidence="4 5" id="KW-0560">Oxidoreductase</keyword>
<dbReference type="EMBL" id="MU129004">
    <property type="protein sequence ID" value="KAF9511197.1"/>
    <property type="molecule type" value="Genomic_DNA"/>
</dbReference>
<feature type="binding site" evidence="7">
    <location>
        <position position="237"/>
    </location>
    <ligand>
        <name>urate</name>
        <dbReference type="ChEBI" id="CHEBI:17775"/>
    </ligand>
</feature>
<sequence>MATLTSAIYGKDKVGVFRVVRTDTVHEVVEYNVRALLRGDISTSFTQADNSVVVATDSMRIFVFLAKKSPYILDPVLFALHLGIHFVQTYPHIHQTHISIEKLKWSRIALPGKVEGHKHSFVRDGDEKRTVEVHVDGSKSKTAPSARIAAGLKDLLLLKTTGSAFEGFIQDDYTTLLPVSDRILSTAVDTSYNFPPSPGLTIDGLAAYGAEYDFESVARKVRDATIELFAEDESASVQATLYNTAQRVLKDNPKIVDITYTLPNKHYIPVNLSFFHDTQNVSPPNVAEVFTPTNSPSGVIKATVSRTS</sequence>
<feature type="binding site" evidence="7">
    <location>
        <position position="56"/>
    </location>
    <ligand>
        <name>5-hydroxyisourate</name>
        <dbReference type="ChEBI" id="CHEBI:18072"/>
    </ligand>
</feature>
<feature type="binding site" evidence="7">
    <location>
        <position position="238"/>
    </location>
    <ligand>
        <name>urate</name>
        <dbReference type="ChEBI" id="CHEBI:17775"/>
    </ligand>
</feature>
<evidence type="ECO:0000313" key="9">
    <source>
        <dbReference type="EMBL" id="KAF9511197.1"/>
    </source>
</evidence>
<keyword evidence="3 5" id="KW-0659">Purine metabolism</keyword>
<keyword evidence="5" id="KW-0576">Peroxisome</keyword>
<feature type="active site" description="Charge relay system" evidence="6">
    <location>
        <position position="56"/>
    </location>
</feature>